<keyword evidence="2 5" id="KW-0812">Transmembrane</keyword>
<keyword evidence="4 5" id="KW-0472">Membrane</keyword>
<dbReference type="STRING" id="767519.SAMN05216559_3864"/>
<dbReference type="GO" id="GO:0016020">
    <property type="term" value="C:membrane"/>
    <property type="evidence" value="ECO:0007669"/>
    <property type="project" value="UniProtKB-SubCell"/>
</dbReference>
<reference evidence="6 7" key="1">
    <citation type="submission" date="2016-10" db="EMBL/GenBank/DDBJ databases">
        <authorList>
            <person name="de Groot N.N."/>
        </authorList>
    </citation>
    <scope>NUCLEOTIDE SEQUENCE [LARGE SCALE GENOMIC DNA]</scope>
    <source>
        <strain evidence="6 7">CGMCC 1.10457</strain>
    </source>
</reference>
<evidence type="ECO:0000313" key="7">
    <source>
        <dbReference type="Proteomes" id="UP000199062"/>
    </source>
</evidence>
<organism evidence="6 7">
    <name type="scientific">Halomicrobium zhouii</name>
    <dbReference type="NCBI Taxonomy" id="767519"/>
    <lineage>
        <taxon>Archaea</taxon>
        <taxon>Methanobacteriati</taxon>
        <taxon>Methanobacteriota</taxon>
        <taxon>Stenosarchaea group</taxon>
        <taxon>Halobacteria</taxon>
        <taxon>Halobacteriales</taxon>
        <taxon>Haloarculaceae</taxon>
        <taxon>Halomicrobium</taxon>
    </lineage>
</organism>
<evidence type="ECO:0000256" key="5">
    <source>
        <dbReference type="SAM" id="Phobius"/>
    </source>
</evidence>
<evidence type="ECO:0000313" key="6">
    <source>
        <dbReference type="EMBL" id="SFS11441.1"/>
    </source>
</evidence>
<dbReference type="EMBL" id="FOZK01000005">
    <property type="protein sequence ID" value="SFS11441.1"/>
    <property type="molecule type" value="Genomic_DNA"/>
</dbReference>
<dbReference type="Pfam" id="PF00902">
    <property type="entry name" value="TatC"/>
    <property type="match status" value="1"/>
</dbReference>
<gene>
    <name evidence="6" type="ORF">SAMN05216559_3864</name>
</gene>
<dbReference type="Proteomes" id="UP000199062">
    <property type="component" value="Unassembled WGS sequence"/>
</dbReference>
<feature type="transmembrane region" description="Helical" evidence="5">
    <location>
        <begin position="156"/>
        <end position="182"/>
    </location>
</feature>
<protein>
    <submittedName>
        <fullName evidence="6">Sec-independent protein translocase protein (TatC)</fullName>
    </submittedName>
</protein>
<sequence length="195" mass="20304">MTSSSSARQTADDRSSVRAVIVGTLGDPLAIVLGVVTFLAAVPVTVFAMQAVLWDVLQSSLNDAATVETHFRVTPFDVILAQVRVALVVGFVLALEAVVLRRWWASTSHAGSRRAFLALVGAALFPVGAVLGYQIAFPVAVEVLAAGDSTWSVVRWAGLACDVSLATGVATQVAFATGAAALSRSRNGSEFDDQS</sequence>
<evidence type="ECO:0000256" key="3">
    <source>
        <dbReference type="ARBA" id="ARBA00022989"/>
    </source>
</evidence>
<proteinExistence type="predicted"/>
<keyword evidence="3 5" id="KW-1133">Transmembrane helix</keyword>
<dbReference type="InterPro" id="IPR002033">
    <property type="entry name" value="TatC"/>
</dbReference>
<feature type="transmembrane region" description="Helical" evidence="5">
    <location>
        <begin position="116"/>
        <end position="136"/>
    </location>
</feature>
<evidence type="ECO:0000256" key="4">
    <source>
        <dbReference type="ARBA" id="ARBA00023136"/>
    </source>
</evidence>
<feature type="transmembrane region" description="Helical" evidence="5">
    <location>
        <begin position="85"/>
        <end position="104"/>
    </location>
</feature>
<dbReference type="AlphaFoldDB" id="A0A1I6M700"/>
<feature type="transmembrane region" description="Helical" evidence="5">
    <location>
        <begin position="20"/>
        <end position="53"/>
    </location>
</feature>
<accession>A0A1I6M700</accession>
<evidence type="ECO:0000256" key="1">
    <source>
        <dbReference type="ARBA" id="ARBA00004141"/>
    </source>
</evidence>
<name>A0A1I6M700_9EURY</name>
<dbReference type="RefSeq" id="WP_089818807.1">
    <property type="nucleotide sequence ID" value="NZ_FOZK01000005.1"/>
</dbReference>
<comment type="subcellular location">
    <subcellularLocation>
        <location evidence="1">Membrane</location>
        <topology evidence="1">Multi-pass membrane protein</topology>
    </subcellularLocation>
</comment>
<keyword evidence="7" id="KW-1185">Reference proteome</keyword>
<evidence type="ECO:0000256" key="2">
    <source>
        <dbReference type="ARBA" id="ARBA00022692"/>
    </source>
</evidence>